<keyword evidence="5" id="KW-0732">Signal</keyword>
<sequence length="651" mass="74697">VIKQLFLFIVTISVKTAFLHNKERHCADYDYLLLNRNLSSVPPNLEVGLRRLDLSNNYIRRLDALALPYLEQLDVSSNQLHLISGDFSQNLARLEELNLSRNRLNNNVNGNGRALQSVNKLKILDVSLNRLGNEAVELYLQNKNTLDHLKMSGNVLRRLSRNMFEDCKNLKSISIDNNLISVIEHGTFESLRQLEKLNLAQNNLANICDFKLYNLKYLNLSRNSIVFFVTHENDIPYRLETLDLSFNKLLYFPIVPKLNHLRYLYLQQNNIGAMISEDKMVTEDNALYNEIVHGTRAEMNKNYLHYNWRIMPLMYIDLSYNHFQTFPVETLSLLSSLETLNFSHNCVDNISWNIRNESESGFNRPIFYSSLKRLDLQSNNLVYISPRFVETLSQIESLNLQDNSVQPCSNEADYPSSSRQTNEAPSCVSLTPLRTLKHLNLRENNITILYNSTFERINLISLNLGNNPRMTIQNGALESSQKTLKSLTLSELNISEIVLPCMSVLTQLNLSNNVLNVFPSNITCSPLVEMDISNNMFQYLDESVVYALDKHVKSLYVSGNPFKCCENTWLTGLNELKVTVPDMNNAQCLSGGVKIQMKEYLTNYTMYCGALNKSLQNHNFGQLLIVIVFVVVLFTAVYVFCRNMCSLYSIV</sequence>
<dbReference type="AlphaFoldDB" id="A0A3B4AE88"/>
<dbReference type="InterPro" id="IPR001611">
    <property type="entry name" value="Leu-rich_rpt"/>
</dbReference>
<evidence type="ECO:0000256" key="2">
    <source>
        <dbReference type="ARBA" id="ARBA00022737"/>
    </source>
</evidence>
<dbReference type="Proteomes" id="UP000261520">
    <property type="component" value="Unplaced"/>
</dbReference>
<dbReference type="Pfam" id="PF13516">
    <property type="entry name" value="LRR_6"/>
    <property type="match status" value="1"/>
</dbReference>
<evidence type="ECO:0000256" key="1">
    <source>
        <dbReference type="ARBA" id="ARBA00022614"/>
    </source>
</evidence>
<evidence type="ECO:0000256" key="3">
    <source>
        <dbReference type="SAM" id="MobiDB-lite"/>
    </source>
</evidence>
<organism evidence="6 7">
    <name type="scientific">Periophthalmus magnuspinnatus</name>
    <dbReference type="NCBI Taxonomy" id="409849"/>
    <lineage>
        <taxon>Eukaryota</taxon>
        <taxon>Metazoa</taxon>
        <taxon>Chordata</taxon>
        <taxon>Craniata</taxon>
        <taxon>Vertebrata</taxon>
        <taxon>Euteleostomi</taxon>
        <taxon>Actinopterygii</taxon>
        <taxon>Neopterygii</taxon>
        <taxon>Teleostei</taxon>
        <taxon>Neoteleostei</taxon>
        <taxon>Acanthomorphata</taxon>
        <taxon>Gobiaria</taxon>
        <taxon>Gobiiformes</taxon>
        <taxon>Gobioidei</taxon>
        <taxon>Gobiidae</taxon>
        <taxon>Oxudercinae</taxon>
        <taxon>Periophthalmus</taxon>
    </lineage>
</organism>
<dbReference type="InterPro" id="IPR032675">
    <property type="entry name" value="LRR_dom_sf"/>
</dbReference>
<dbReference type="Pfam" id="PF13855">
    <property type="entry name" value="LRR_8"/>
    <property type="match status" value="2"/>
</dbReference>
<keyword evidence="2" id="KW-0677">Repeat</keyword>
<protein>
    <submittedName>
        <fullName evidence="6">Uncharacterized protein</fullName>
    </submittedName>
</protein>
<feature type="chain" id="PRO_5017442631" evidence="5">
    <location>
        <begin position="18"/>
        <end position="651"/>
    </location>
</feature>
<feature type="compositionally biased region" description="Polar residues" evidence="3">
    <location>
        <begin position="406"/>
        <end position="424"/>
    </location>
</feature>
<proteinExistence type="predicted"/>
<evidence type="ECO:0000256" key="5">
    <source>
        <dbReference type="SAM" id="SignalP"/>
    </source>
</evidence>
<feature type="region of interest" description="Disordered" evidence="3">
    <location>
        <begin position="406"/>
        <end position="425"/>
    </location>
</feature>
<dbReference type="STRING" id="409849.ENSPMGP00000015387"/>
<dbReference type="SMART" id="SM00369">
    <property type="entry name" value="LRR_TYP"/>
    <property type="match status" value="8"/>
</dbReference>
<dbReference type="InterPro" id="IPR026906">
    <property type="entry name" value="LRR_5"/>
</dbReference>
<keyword evidence="4" id="KW-0472">Membrane</keyword>
<evidence type="ECO:0000313" key="7">
    <source>
        <dbReference type="Proteomes" id="UP000261520"/>
    </source>
</evidence>
<dbReference type="Gene3D" id="3.80.10.10">
    <property type="entry name" value="Ribonuclease Inhibitor"/>
    <property type="match status" value="5"/>
</dbReference>
<dbReference type="Ensembl" id="ENSPMGT00000016411.1">
    <property type="protein sequence ID" value="ENSPMGP00000015387.1"/>
    <property type="gene ID" value="ENSPMGG00000012616.1"/>
</dbReference>
<keyword evidence="4" id="KW-1133">Transmembrane helix</keyword>
<dbReference type="PANTHER" id="PTHR45617:SF181">
    <property type="entry name" value="LP04042P"/>
    <property type="match status" value="1"/>
</dbReference>
<reference evidence="6" key="2">
    <citation type="submission" date="2025-09" db="UniProtKB">
        <authorList>
            <consortium name="Ensembl"/>
        </authorList>
    </citation>
    <scope>IDENTIFICATION</scope>
</reference>
<accession>A0A3B4AE88</accession>
<name>A0A3B4AE88_9GOBI</name>
<evidence type="ECO:0000256" key="4">
    <source>
        <dbReference type="SAM" id="Phobius"/>
    </source>
</evidence>
<dbReference type="Pfam" id="PF13306">
    <property type="entry name" value="LRR_5"/>
    <property type="match status" value="1"/>
</dbReference>
<keyword evidence="1" id="KW-0433">Leucine-rich repeat</keyword>
<dbReference type="PROSITE" id="PS51450">
    <property type="entry name" value="LRR"/>
    <property type="match status" value="3"/>
</dbReference>
<dbReference type="PANTHER" id="PTHR45617">
    <property type="entry name" value="LEUCINE RICH REPEAT FAMILY PROTEIN"/>
    <property type="match status" value="1"/>
</dbReference>
<dbReference type="SUPFAM" id="SSF52058">
    <property type="entry name" value="L domain-like"/>
    <property type="match status" value="2"/>
</dbReference>
<reference evidence="6" key="1">
    <citation type="submission" date="2025-08" db="UniProtKB">
        <authorList>
            <consortium name="Ensembl"/>
        </authorList>
    </citation>
    <scope>IDENTIFICATION</scope>
</reference>
<keyword evidence="4" id="KW-0812">Transmembrane</keyword>
<feature type="signal peptide" evidence="5">
    <location>
        <begin position="1"/>
        <end position="17"/>
    </location>
</feature>
<keyword evidence="7" id="KW-1185">Reference proteome</keyword>
<evidence type="ECO:0000313" key="6">
    <source>
        <dbReference type="Ensembl" id="ENSPMGP00000015387.1"/>
    </source>
</evidence>
<feature type="transmembrane region" description="Helical" evidence="4">
    <location>
        <begin position="620"/>
        <end position="641"/>
    </location>
</feature>
<dbReference type="InterPro" id="IPR003591">
    <property type="entry name" value="Leu-rich_rpt_typical-subtyp"/>
</dbReference>